<dbReference type="Proteomes" id="UP000620124">
    <property type="component" value="Unassembled WGS sequence"/>
</dbReference>
<gene>
    <name evidence="1" type="ORF">MVEN_00204700</name>
</gene>
<evidence type="ECO:0008006" key="3">
    <source>
        <dbReference type="Google" id="ProtNLM"/>
    </source>
</evidence>
<dbReference type="OrthoDB" id="2921803at2759"/>
<reference evidence="1" key="1">
    <citation type="submission" date="2020-05" db="EMBL/GenBank/DDBJ databases">
        <title>Mycena genomes resolve the evolution of fungal bioluminescence.</title>
        <authorList>
            <person name="Tsai I.J."/>
        </authorList>
    </citation>
    <scope>NUCLEOTIDE SEQUENCE</scope>
    <source>
        <strain evidence="1">CCC161011</strain>
    </source>
</reference>
<evidence type="ECO:0000313" key="2">
    <source>
        <dbReference type="Proteomes" id="UP000620124"/>
    </source>
</evidence>
<keyword evidence="2" id="KW-1185">Reference proteome</keyword>
<dbReference type="AlphaFoldDB" id="A0A8H6Z2Q6"/>
<organism evidence="1 2">
    <name type="scientific">Mycena venus</name>
    <dbReference type="NCBI Taxonomy" id="2733690"/>
    <lineage>
        <taxon>Eukaryota</taxon>
        <taxon>Fungi</taxon>
        <taxon>Dikarya</taxon>
        <taxon>Basidiomycota</taxon>
        <taxon>Agaricomycotina</taxon>
        <taxon>Agaricomycetes</taxon>
        <taxon>Agaricomycetidae</taxon>
        <taxon>Agaricales</taxon>
        <taxon>Marasmiineae</taxon>
        <taxon>Mycenaceae</taxon>
        <taxon>Mycena</taxon>
    </lineage>
</organism>
<proteinExistence type="predicted"/>
<evidence type="ECO:0000313" key="1">
    <source>
        <dbReference type="EMBL" id="KAF7368796.1"/>
    </source>
</evidence>
<protein>
    <recommendedName>
        <fullName evidence="3">F-box domain-containing protein</fullName>
    </recommendedName>
</protein>
<dbReference type="EMBL" id="JACAZI010000002">
    <property type="protein sequence ID" value="KAF7368796.1"/>
    <property type="molecule type" value="Genomic_DNA"/>
</dbReference>
<accession>A0A8H6Z2Q6</accession>
<name>A0A8H6Z2Q6_9AGAR</name>
<sequence>MMRFPSELEDIVIDFCHEHHSTLASCGLVCRDWLPASRYHLFSSISLTFNNASSFIDILSVSQAIAPLVQNVELRFSGASLLHLEVISILLLLPQTTRLSLLPARDEVTRPVCTSSLSGALAALPLTHLKFDFESHFESLQQVIDCACLCPQLESLEVGGSWMKTGNFAVQRQLPKGLHTLILTCDLDNILTWFLALEDRMPAIQHLSLHHIVMREVPTVIKYLETAGQTLRSLYLGFRDSMASGELGSHVDLTHSMSLRDVQLEGKRKAVFFGISALLPQLTLCGTERVTLTIQSQGTEGLYHNFLNLPSSYAWDTLDSGLSLLKRLTLVVIEPFTSFRSKNLLEDISKQLPLTCEKLRRVEEKSTMVFSGTHTIHTTLILDN</sequence>
<comment type="caution">
    <text evidence="1">The sequence shown here is derived from an EMBL/GenBank/DDBJ whole genome shotgun (WGS) entry which is preliminary data.</text>
</comment>